<feature type="domain" description="MacB-like periplasmic core" evidence="9">
    <location>
        <begin position="21"/>
        <end position="244"/>
    </location>
</feature>
<evidence type="ECO:0000259" key="9">
    <source>
        <dbReference type="Pfam" id="PF12704"/>
    </source>
</evidence>
<sequence length="412" mass="44227">MIWKHTLKTSFISLSTNRSRSILTILGIVIGVTAIMLVMSLGAGAQKLILDQVQGLGTNTIAVIPGREPSSPSDTAQIFSDSLKVKDLEALKNKANVPGLKQIMPIVFGAETVSFGANTYQVSVFGATELIAEIFDLQPKVGEFFDKNDVSSRSSSVVLGSKVVDQLFAEDDPLGKKIKIKGRNFKVIAVLPPSGGGTLFNFDEAILMSYTTAQDYLFGIKYFNRLIIEAGEGTDIEAVANDVKLTLREAHNISDPSKDDFFVSTQQDLVKRLSTITTSLTWFLIAMASIALFVGGVGIMNIMLVSVTERTREIGLRKSLGATDRDILTQFLLEAVLLTGVGGLVGVFIGTVLALLISLALSSGLGVMWDFVFPWTGAVLGVGVSALIGLIFGGYPAYKASKKSPIEALRYE</sequence>
<gene>
    <name evidence="10" type="ORF">COX02_01470</name>
</gene>
<evidence type="ECO:0000256" key="5">
    <source>
        <dbReference type="ARBA" id="ARBA00023136"/>
    </source>
</evidence>
<dbReference type="GO" id="GO:0005886">
    <property type="term" value="C:plasma membrane"/>
    <property type="evidence" value="ECO:0007669"/>
    <property type="project" value="UniProtKB-SubCell"/>
</dbReference>
<dbReference type="PANTHER" id="PTHR30572:SF4">
    <property type="entry name" value="ABC TRANSPORTER PERMEASE YTRF"/>
    <property type="match status" value="1"/>
</dbReference>
<evidence type="ECO:0000256" key="3">
    <source>
        <dbReference type="ARBA" id="ARBA00022692"/>
    </source>
</evidence>
<evidence type="ECO:0000256" key="4">
    <source>
        <dbReference type="ARBA" id="ARBA00022989"/>
    </source>
</evidence>
<protein>
    <submittedName>
        <fullName evidence="10">Multidrug ABC transporter substrate-binding protein</fullName>
    </submittedName>
</protein>
<dbReference type="AlphaFoldDB" id="A0A2H0BKZ5"/>
<dbReference type="InterPro" id="IPR003838">
    <property type="entry name" value="ABC3_permease_C"/>
</dbReference>
<feature type="transmembrane region" description="Helical" evidence="7">
    <location>
        <begin position="280"/>
        <end position="307"/>
    </location>
</feature>
<keyword evidence="3 7" id="KW-0812">Transmembrane</keyword>
<dbReference type="InterPro" id="IPR050250">
    <property type="entry name" value="Macrolide_Exporter_MacB"/>
</dbReference>
<evidence type="ECO:0000313" key="10">
    <source>
        <dbReference type="EMBL" id="PIP58219.1"/>
    </source>
</evidence>
<evidence type="ECO:0000256" key="6">
    <source>
        <dbReference type="ARBA" id="ARBA00038076"/>
    </source>
</evidence>
<dbReference type="PANTHER" id="PTHR30572">
    <property type="entry name" value="MEMBRANE COMPONENT OF TRANSPORTER-RELATED"/>
    <property type="match status" value="1"/>
</dbReference>
<evidence type="ECO:0000256" key="1">
    <source>
        <dbReference type="ARBA" id="ARBA00004651"/>
    </source>
</evidence>
<keyword evidence="2" id="KW-1003">Cell membrane</keyword>
<feature type="domain" description="ABC3 transporter permease C-terminal" evidence="8">
    <location>
        <begin position="286"/>
        <end position="405"/>
    </location>
</feature>
<evidence type="ECO:0000256" key="7">
    <source>
        <dbReference type="SAM" id="Phobius"/>
    </source>
</evidence>
<feature type="transmembrane region" description="Helical" evidence="7">
    <location>
        <begin position="21"/>
        <end position="43"/>
    </location>
</feature>
<comment type="similarity">
    <text evidence="6">Belongs to the ABC-4 integral membrane protein family.</text>
</comment>
<feature type="transmembrane region" description="Helical" evidence="7">
    <location>
        <begin position="328"/>
        <end position="361"/>
    </location>
</feature>
<comment type="subcellular location">
    <subcellularLocation>
        <location evidence="1">Cell membrane</location>
        <topology evidence="1">Multi-pass membrane protein</topology>
    </subcellularLocation>
</comment>
<evidence type="ECO:0000256" key="2">
    <source>
        <dbReference type="ARBA" id="ARBA00022475"/>
    </source>
</evidence>
<accession>A0A2H0BKZ5</accession>
<dbReference type="EMBL" id="PCSX01000024">
    <property type="protein sequence ID" value="PIP58219.1"/>
    <property type="molecule type" value="Genomic_DNA"/>
</dbReference>
<keyword evidence="4 7" id="KW-1133">Transmembrane helix</keyword>
<reference evidence="10 11" key="1">
    <citation type="submission" date="2017-09" db="EMBL/GenBank/DDBJ databases">
        <title>Depth-based differentiation of microbial function through sediment-hosted aquifers and enrichment of novel symbionts in the deep terrestrial subsurface.</title>
        <authorList>
            <person name="Probst A.J."/>
            <person name="Ladd B."/>
            <person name="Jarett J.K."/>
            <person name="Geller-Mcgrath D.E."/>
            <person name="Sieber C.M."/>
            <person name="Emerson J.B."/>
            <person name="Anantharaman K."/>
            <person name="Thomas B.C."/>
            <person name="Malmstrom R."/>
            <person name="Stieglmeier M."/>
            <person name="Klingl A."/>
            <person name="Woyke T."/>
            <person name="Ryan C.M."/>
            <person name="Banfield J.F."/>
        </authorList>
    </citation>
    <scope>NUCLEOTIDE SEQUENCE [LARGE SCALE GENOMIC DNA]</scope>
    <source>
        <strain evidence="10">CG22_combo_CG10-13_8_21_14_all_37_9</strain>
    </source>
</reference>
<dbReference type="Pfam" id="PF02687">
    <property type="entry name" value="FtsX"/>
    <property type="match status" value="1"/>
</dbReference>
<evidence type="ECO:0000259" key="8">
    <source>
        <dbReference type="Pfam" id="PF02687"/>
    </source>
</evidence>
<name>A0A2H0BKZ5_9BACT</name>
<proteinExistence type="inferred from homology"/>
<feature type="transmembrane region" description="Helical" evidence="7">
    <location>
        <begin position="373"/>
        <end position="395"/>
    </location>
</feature>
<evidence type="ECO:0000313" key="11">
    <source>
        <dbReference type="Proteomes" id="UP000229334"/>
    </source>
</evidence>
<dbReference type="Pfam" id="PF12704">
    <property type="entry name" value="MacB_PCD"/>
    <property type="match status" value="1"/>
</dbReference>
<organism evidence="10 11">
    <name type="scientific">Candidatus Vogelbacteria bacterium CG22_combo_CG10-13_8_21_14_all_37_9</name>
    <dbReference type="NCBI Taxonomy" id="1975046"/>
    <lineage>
        <taxon>Bacteria</taxon>
        <taxon>Candidatus Vogeliibacteriota</taxon>
    </lineage>
</organism>
<dbReference type="GO" id="GO:0022857">
    <property type="term" value="F:transmembrane transporter activity"/>
    <property type="evidence" value="ECO:0007669"/>
    <property type="project" value="TreeGrafter"/>
</dbReference>
<dbReference type="Proteomes" id="UP000229334">
    <property type="component" value="Unassembled WGS sequence"/>
</dbReference>
<comment type="caution">
    <text evidence="10">The sequence shown here is derived from an EMBL/GenBank/DDBJ whole genome shotgun (WGS) entry which is preliminary data.</text>
</comment>
<keyword evidence="5 7" id="KW-0472">Membrane</keyword>
<dbReference type="InterPro" id="IPR025857">
    <property type="entry name" value="MacB_PCD"/>
</dbReference>